<dbReference type="GO" id="GO:0004930">
    <property type="term" value="F:G protein-coupled receptor activity"/>
    <property type="evidence" value="ECO:0007669"/>
    <property type="project" value="UniProtKB-KW"/>
</dbReference>
<keyword evidence="5 14" id="KW-0716">Sensory transduction</keyword>
<reference evidence="16 17" key="1">
    <citation type="journal article" date="2019" name="Mol. Ecol. Resour.">
        <title>Improving Illumina assemblies with Hi-C and long reads: an example with the North African dromedary.</title>
        <authorList>
            <person name="Elbers J.P."/>
            <person name="Rogers M.F."/>
            <person name="Perelman P.L."/>
            <person name="Proskuryakova A.A."/>
            <person name="Serdyukova N.A."/>
            <person name="Johnson W.E."/>
            <person name="Horin P."/>
            <person name="Corander J."/>
            <person name="Murphy D."/>
            <person name="Burger P.A."/>
        </authorList>
    </citation>
    <scope>NUCLEOTIDE SEQUENCE [LARGE SCALE GENOMIC DNA]</scope>
    <source>
        <strain evidence="16">Drom800</strain>
        <tissue evidence="16">Blood</tissue>
    </source>
</reference>
<feature type="transmembrane region" description="Helical" evidence="14">
    <location>
        <begin position="25"/>
        <end position="48"/>
    </location>
</feature>
<evidence type="ECO:0000256" key="9">
    <source>
        <dbReference type="ARBA" id="ARBA00023040"/>
    </source>
</evidence>
<protein>
    <recommendedName>
        <fullName evidence="14">Olfactory receptor</fullName>
    </recommendedName>
</protein>
<dbReference type="GO" id="GO:0004984">
    <property type="term" value="F:olfactory receptor activity"/>
    <property type="evidence" value="ECO:0007669"/>
    <property type="project" value="InterPro"/>
</dbReference>
<feature type="domain" description="G-protein coupled receptors family 1 profile" evidence="15">
    <location>
        <begin position="39"/>
        <end position="285"/>
    </location>
</feature>
<dbReference type="Pfam" id="PF13853">
    <property type="entry name" value="7tm_4"/>
    <property type="match status" value="1"/>
</dbReference>
<dbReference type="InterPro" id="IPR050427">
    <property type="entry name" value="Olfactory_Receptors"/>
</dbReference>
<dbReference type="Gene3D" id="1.20.1070.10">
    <property type="entry name" value="Rhodopsin 7-helix transmembrane proteins"/>
    <property type="match status" value="1"/>
</dbReference>
<accession>A0A5N4CBL8</accession>
<keyword evidence="6 13" id="KW-0812">Transmembrane</keyword>
<dbReference type="PANTHER" id="PTHR48002">
    <property type="entry name" value="OLFACTORY RECEPTOR"/>
    <property type="match status" value="1"/>
</dbReference>
<feature type="transmembrane region" description="Helical" evidence="14">
    <location>
        <begin position="192"/>
        <end position="214"/>
    </location>
</feature>
<keyword evidence="10 14" id="KW-0472">Membrane</keyword>
<evidence type="ECO:0000256" key="2">
    <source>
        <dbReference type="ARBA" id="ARBA00004651"/>
    </source>
</evidence>
<keyword evidence="9 13" id="KW-0297">G-protein coupled receptor</keyword>
<keyword evidence="12 13" id="KW-0807">Transducer</keyword>
<dbReference type="InterPro" id="IPR000276">
    <property type="entry name" value="GPCR_Rhodpsn"/>
</dbReference>
<keyword evidence="8 14" id="KW-1133">Transmembrane helix</keyword>
<keyword evidence="7 14" id="KW-0552">Olfaction</keyword>
<dbReference type="Proteomes" id="UP000299084">
    <property type="component" value="Unassembled WGS sequence"/>
</dbReference>
<gene>
    <name evidence="16" type="ORF">Cadr_000027776</name>
</gene>
<evidence type="ECO:0000256" key="7">
    <source>
        <dbReference type="ARBA" id="ARBA00022725"/>
    </source>
</evidence>
<dbReference type="PROSITE" id="PS00237">
    <property type="entry name" value="G_PROTEIN_RECEP_F1_1"/>
    <property type="match status" value="1"/>
</dbReference>
<dbReference type="PRINTS" id="PR00245">
    <property type="entry name" value="OLFACTORYR"/>
</dbReference>
<organism evidence="16 17">
    <name type="scientific">Camelus dromedarius</name>
    <name type="common">Dromedary</name>
    <name type="synonym">Arabian camel</name>
    <dbReference type="NCBI Taxonomy" id="9838"/>
    <lineage>
        <taxon>Eukaryota</taxon>
        <taxon>Metazoa</taxon>
        <taxon>Chordata</taxon>
        <taxon>Craniata</taxon>
        <taxon>Vertebrata</taxon>
        <taxon>Euteleostomi</taxon>
        <taxon>Mammalia</taxon>
        <taxon>Eutheria</taxon>
        <taxon>Laurasiatheria</taxon>
        <taxon>Artiodactyla</taxon>
        <taxon>Tylopoda</taxon>
        <taxon>Camelidae</taxon>
        <taxon>Camelus</taxon>
    </lineage>
</organism>
<comment type="caution">
    <text evidence="16">The sequence shown here is derived from an EMBL/GenBank/DDBJ whole genome shotgun (WGS) entry which is preliminary data.</text>
</comment>
<feature type="transmembrane region" description="Helical" evidence="14">
    <location>
        <begin position="100"/>
        <end position="118"/>
    </location>
</feature>
<evidence type="ECO:0000256" key="12">
    <source>
        <dbReference type="ARBA" id="ARBA00023224"/>
    </source>
</evidence>
<evidence type="ECO:0000256" key="6">
    <source>
        <dbReference type="ARBA" id="ARBA00022692"/>
    </source>
</evidence>
<evidence type="ECO:0000256" key="5">
    <source>
        <dbReference type="ARBA" id="ARBA00022606"/>
    </source>
</evidence>
<dbReference type="OrthoDB" id="10017003at2759"/>
<comment type="subcellular location">
    <subcellularLocation>
        <location evidence="2 14">Cell membrane</location>
        <topology evidence="2 14">Multi-pass membrane protein</topology>
    </subcellularLocation>
</comment>
<dbReference type="FunFam" id="1.10.1220.70:FF:000001">
    <property type="entry name" value="Olfactory receptor"/>
    <property type="match status" value="1"/>
</dbReference>
<evidence type="ECO:0000259" key="15">
    <source>
        <dbReference type="PROSITE" id="PS50262"/>
    </source>
</evidence>
<feature type="transmembrane region" description="Helical" evidence="14">
    <location>
        <begin position="234"/>
        <end position="257"/>
    </location>
</feature>
<dbReference type="InterPro" id="IPR017452">
    <property type="entry name" value="GPCR_Rhodpsn_7TM"/>
</dbReference>
<evidence type="ECO:0000313" key="17">
    <source>
        <dbReference type="Proteomes" id="UP000299084"/>
    </source>
</evidence>
<dbReference type="EMBL" id="JWIN03000030">
    <property type="protein sequence ID" value="KAB1256333.1"/>
    <property type="molecule type" value="Genomic_DNA"/>
</dbReference>
<feature type="transmembrane region" description="Helical" evidence="14">
    <location>
        <begin position="269"/>
        <end position="287"/>
    </location>
</feature>
<sequence>MENKNNVTEFVLLGLTQNPEMQKVLFVPFLLIYLVTIAGNLLIMVTIAASRSLDSPMYFFLAYLSFIDTVYSTAIAPKMITDLLHEKKTISFQSCMTQVFIDHLFAGAEVILLVVMAYDRYVAICKPLHYLIIMNRRVCVLMLLVAWTGGFLHSLVQFLFIYQLPFCGPNVIDNFLCDMYPLLKLACTNTHLIGLSMIANGGAICTVVFFTLLVSYGAILHSLKTHGVEGNHKAFYTCASHMTVVILFFVPCIFLYARPNANFPIDKSMMVVLTFITPMLNPLIYTLRNAEMKNAMKKLWSKNVTLGGKGLYPSCRT</sequence>
<name>A0A5N4CBL8_CAMDR</name>
<feature type="transmembrane region" description="Helical" evidence="14">
    <location>
        <begin position="138"/>
        <end position="162"/>
    </location>
</feature>
<dbReference type="FunFam" id="1.20.1070.10:FF:000007">
    <property type="entry name" value="Olfactory receptor"/>
    <property type="match status" value="1"/>
</dbReference>
<evidence type="ECO:0000256" key="4">
    <source>
        <dbReference type="ARBA" id="ARBA00022475"/>
    </source>
</evidence>
<evidence type="ECO:0000256" key="14">
    <source>
        <dbReference type="RuleBase" id="RU363047"/>
    </source>
</evidence>
<dbReference type="PROSITE" id="PS50262">
    <property type="entry name" value="G_PROTEIN_RECEP_F1_2"/>
    <property type="match status" value="1"/>
</dbReference>
<dbReference type="InterPro" id="IPR000725">
    <property type="entry name" value="Olfact_rcpt"/>
</dbReference>
<evidence type="ECO:0000256" key="3">
    <source>
        <dbReference type="ARBA" id="ARBA00010663"/>
    </source>
</evidence>
<evidence type="ECO:0000256" key="13">
    <source>
        <dbReference type="RuleBase" id="RU000688"/>
    </source>
</evidence>
<comment type="similarity">
    <text evidence="3 13">Belongs to the G-protein coupled receptor 1 family.</text>
</comment>
<dbReference type="GO" id="GO:0005886">
    <property type="term" value="C:plasma membrane"/>
    <property type="evidence" value="ECO:0007669"/>
    <property type="project" value="UniProtKB-SubCell"/>
</dbReference>
<evidence type="ECO:0000256" key="1">
    <source>
        <dbReference type="ARBA" id="ARBA00003929"/>
    </source>
</evidence>
<dbReference type="PRINTS" id="PR00237">
    <property type="entry name" value="GPCRRHODOPSN"/>
</dbReference>
<proteinExistence type="inferred from homology"/>
<keyword evidence="11 13" id="KW-0675">Receptor</keyword>
<evidence type="ECO:0000256" key="11">
    <source>
        <dbReference type="ARBA" id="ARBA00023170"/>
    </source>
</evidence>
<evidence type="ECO:0000313" key="16">
    <source>
        <dbReference type="EMBL" id="KAB1256333.1"/>
    </source>
</evidence>
<feature type="transmembrane region" description="Helical" evidence="14">
    <location>
        <begin position="60"/>
        <end position="80"/>
    </location>
</feature>
<evidence type="ECO:0000256" key="8">
    <source>
        <dbReference type="ARBA" id="ARBA00022989"/>
    </source>
</evidence>
<dbReference type="AlphaFoldDB" id="A0A5N4CBL8"/>
<keyword evidence="17" id="KW-1185">Reference proteome</keyword>
<keyword evidence="4 14" id="KW-1003">Cell membrane</keyword>
<dbReference type="CDD" id="cd15939">
    <property type="entry name" value="7tmA_OR4A-like"/>
    <property type="match status" value="1"/>
</dbReference>
<dbReference type="STRING" id="9838.ENSCDRP00005023286"/>
<dbReference type="SUPFAM" id="SSF81321">
    <property type="entry name" value="Family A G protein-coupled receptor-like"/>
    <property type="match status" value="1"/>
</dbReference>
<comment type="function">
    <text evidence="1">Putative odorant or sperm cell receptor.</text>
</comment>
<evidence type="ECO:0000256" key="10">
    <source>
        <dbReference type="ARBA" id="ARBA00023136"/>
    </source>
</evidence>